<gene>
    <name evidence="15" type="ORF">DAKH74_050360</name>
</gene>
<proteinExistence type="inferred from homology"/>
<dbReference type="SUPFAM" id="SSF54495">
    <property type="entry name" value="UBC-like"/>
    <property type="match status" value="1"/>
</dbReference>
<evidence type="ECO:0000256" key="7">
    <source>
        <dbReference type="ARBA" id="ARBA00044047"/>
    </source>
</evidence>
<evidence type="ECO:0000256" key="12">
    <source>
        <dbReference type="PROSITE-ProRule" id="PRU10133"/>
    </source>
</evidence>
<dbReference type="InterPro" id="IPR000608">
    <property type="entry name" value="UBC"/>
</dbReference>
<evidence type="ECO:0000256" key="6">
    <source>
        <dbReference type="ARBA" id="ARBA00043698"/>
    </source>
</evidence>
<dbReference type="Proteomes" id="UP001377567">
    <property type="component" value="Unassembled WGS sequence"/>
</dbReference>
<dbReference type="Pfam" id="PF00179">
    <property type="entry name" value="UQ_con"/>
    <property type="match status" value="1"/>
</dbReference>
<keyword evidence="3 13" id="KW-0547">Nucleotide-binding</keyword>
<evidence type="ECO:0000256" key="2">
    <source>
        <dbReference type="ARBA" id="ARBA00022679"/>
    </source>
</evidence>
<dbReference type="PANTHER" id="PTHR24068">
    <property type="entry name" value="UBIQUITIN-CONJUGATING ENZYME E2"/>
    <property type="match status" value="1"/>
</dbReference>
<comment type="pathway">
    <text evidence="1">Protein modification; protein neddylation.</text>
</comment>
<dbReference type="GO" id="GO:0005524">
    <property type="term" value="F:ATP binding"/>
    <property type="evidence" value="ECO:0007669"/>
    <property type="project" value="UniProtKB-UniRule"/>
</dbReference>
<dbReference type="AlphaFoldDB" id="A0AAV5S3E9"/>
<dbReference type="InterPro" id="IPR023313">
    <property type="entry name" value="UBQ-conjugating_AS"/>
</dbReference>
<evidence type="ECO:0000256" key="1">
    <source>
        <dbReference type="ARBA" id="ARBA00005032"/>
    </source>
</evidence>
<keyword evidence="2" id="KW-0808">Transferase</keyword>
<evidence type="ECO:0000256" key="3">
    <source>
        <dbReference type="ARBA" id="ARBA00022741"/>
    </source>
</evidence>
<evidence type="ECO:0000256" key="13">
    <source>
        <dbReference type="RuleBase" id="RU362109"/>
    </source>
</evidence>
<evidence type="ECO:0000256" key="8">
    <source>
        <dbReference type="ARBA" id="ARBA00044084"/>
    </source>
</evidence>
<comment type="similarity">
    <text evidence="13">Belongs to the ubiquitin-conjugating enzyme family.</text>
</comment>
<evidence type="ECO:0000256" key="5">
    <source>
        <dbReference type="ARBA" id="ARBA00022840"/>
    </source>
</evidence>
<evidence type="ECO:0000313" key="16">
    <source>
        <dbReference type="Proteomes" id="UP001377567"/>
    </source>
</evidence>
<protein>
    <recommendedName>
        <fullName evidence="9">NEDD8-conjugating enzyme UBC12</fullName>
        <ecNumber evidence="7">2.3.2.34</ecNumber>
    </recommendedName>
    <alternativeName>
        <fullName evidence="8">NEDD8-conjugating enzyme Ubc12</fullName>
    </alternativeName>
    <alternativeName>
        <fullName evidence="10">RUB1-conjugating enzyme</fullName>
    </alternativeName>
    <alternativeName>
        <fullName evidence="11">Ubiquitin carrier protein 12</fullName>
    </alternativeName>
</protein>
<dbReference type="SMART" id="SM00212">
    <property type="entry name" value="UBCc"/>
    <property type="match status" value="1"/>
</dbReference>
<evidence type="ECO:0000259" key="14">
    <source>
        <dbReference type="PROSITE" id="PS50127"/>
    </source>
</evidence>
<evidence type="ECO:0000256" key="4">
    <source>
        <dbReference type="ARBA" id="ARBA00022786"/>
    </source>
</evidence>
<organism evidence="15 16">
    <name type="scientific">Maudiozyma humilis</name>
    <name type="common">Sour dough yeast</name>
    <name type="synonym">Kazachstania humilis</name>
    <dbReference type="NCBI Taxonomy" id="51915"/>
    <lineage>
        <taxon>Eukaryota</taxon>
        <taxon>Fungi</taxon>
        <taxon>Dikarya</taxon>
        <taxon>Ascomycota</taxon>
        <taxon>Saccharomycotina</taxon>
        <taxon>Saccharomycetes</taxon>
        <taxon>Saccharomycetales</taxon>
        <taxon>Saccharomycetaceae</taxon>
        <taxon>Maudiozyma</taxon>
    </lineage>
</organism>
<sequence>MLKLRQLQKKKQEELASKNLPQTTQVLPAARIRLQRDLASLDLPPSVALSVLYPPENLEHLPLVQIIISPDENVYANGHFVFNIEFTDDYPISPPHVTCQNKIYHPNINTKGNVCLNILREDWSPVLDLQSIIIGLLFLFLEPNPKDPLNRAAAAELMNNPDTFVEFVRVSMAGGMVDGEYFDRVL</sequence>
<feature type="domain" description="UBC core" evidence="14">
    <location>
        <begin position="29"/>
        <end position="177"/>
    </location>
</feature>
<keyword evidence="16" id="KW-1185">Reference proteome</keyword>
<evidence type="ECO:0000256" key="10">
    <source>
        <dbReference type="ARBA" id="ARBA00044279"/>
    </source>
</evidence>
<comment type="catalytic activity">
    <reaction evidence="6">
        <text>[E1 NEDD8-activating enzyme]-S-[NEDD8 protein]-yl-L-cysteine + [E2 NEDD8-conjugating enzyme]-L-cysteine = [E1 NEDD8-activating enzyme]-L-cysteine + [E2 NEDD8-conjugating enzyme]-S-[NEDD8-protein]-yl-L-cysteine.</text>
        <dbReference type="EC" id="2.3.2.34"/>
    </reaction>
</comment>
<keyword evidence="5 13" id="KW-0067">ATP-binding</keyword>
<dbReference type="GO" id="GO:0061654">
    <property type="term" value="F:NEDD8 conjugating enzyme activity"/>
    <property type="evidence" value="ECO:0007669"/>
    <property type="project" value="UniProtKB-EC"/>
</dbReference>
<evidence type="ECO:0000313" key="15">
    <source>
        <dbReference type="EMBL" id="GMM58419.1"/>
    </source>
</evidence>
<reference evidence="15 16" key="1">
    <citation type="journal article" date="2023" name="Elife">
        <title>Identification of key yeast species and microbe-microbe interactions impacting larval growth of Drosophila in the wild.</title>
        <authorList>
            <person name="Mure A."/>
            <person name="Sugiura Y."/>
            <person name="Maeda R."/>
            <person name="Honda K."/>
            <person name="Sakurai N."/>
            <person name="Takahashi Y."/>
            <person name="Watada M."/>
            <person name="Katoh T."/>
            <person name="Gotoh A."/>
            <person name="Gotoh Y."/>
            <person name="Taniguchi I."/>
            <person name="Nakamura K."/>
            <person name="Hayashi T."/>
            <person name="Katayama T."/>
            <person name="Uemura T."/>
            <person name="Hattori Y."/>
        </authorList>
    </citation>
    <scope>NUCLEOTIDE SEQUENCE [LARGE SCALE GENOMIC DNA]</scope>
    <source>
        <strain evidence="15 16">KH-74</strain>
    </source>
</reference>
<evidence type="ECO:0000256" key="11">
    <source>
        <dbReference type="ARBA" id="ARBA00044315"/>
    </source>
</evidence>
<accession>A0AAV5S3E9</accession>
<keyword evidence="4 13" id="KW-0833">Ubl conjugation pathway</keyword>
<dbReference type="Gene3D" id="3.10.110.10">
    <property type="entry name" value="Ubiquitin Conjugating Enzyme"/>
    <property type="match status" value="1"/>
</dbReference>
<feature type="active site" description="Glycyl thioester intermediate" evidence="12">
    <location>
        <position position="115"/>
    </location>
</feature>
<evidence type="ECO:0000256" key="9">
    <source>
        <dbReference type="ARBA" id="ARBA00044092"/>
    </source>
</evidence>
<name>A0AAV5S3E9_MAUHU</name>
<dbReference type="InterPro" id="IPR016135">
    <property type="entry name" value="UBQ-conjugating_enzyme/RWD"/>
</dbReference>
<dbReference type="PROSITE" id="PS50127">
    <property type="entry name" value="UBC_2"/>
    <property type="match status" value="1"/>
</dbReference>
<comment type="caution">
    <text evidence="15">The sequence shown here is derived from an EMBL/GenBank/DDBJ whole genome shotgun (WGS) entry which is preliminary data.</text>
</comment>
<dbReference type="PROSITE" id="PS00183">
    <property type="entry name" value="UBC_1"/>
    <property type="match status" value="1"/>
</dbReference>
<dbReference type="EC" id="2.3.2.34" evidence="7"/>
<dbReference type="FunFam" id="3.10.110.10:FF:000005">
    <property type="entry name" value="NEDD8-conjugating enzyme Ubc12"/>
    <property type="match status" value="1"/>
</dbReference>
<dbReference type="EMBL" id="BTGD01000025">
    <property type="protein sequence ID" value="GMM58419.1"/>
    <property type="molecule type" value="Genomic_DNA"/>
</dbReference>
<dbReference type="CDD" id="cd23794">
    <property type="entry name" value="UBCc_UBE2F_UBE2M"/>
    <property type="match status" value="1"/>
</dbReference>